<feature type="domain" description="Toprim" evidence="1">
    <location>
        <begin position="151"/>
        <end position="253"/>
    </location>
</feature>
<gene>
    <name evidence="3" type="ORF">MSZNOR_1891</name>
</gene>
<organism evidence="3 4">
    <name type="scientific">Methylocaldum szegediense</name>
    <dbReference type="NCBI Taxonomy" id="73780"/>
    <lineage>
        <taxon>Bacteria</taxon>
        <taxon>Pseudomonadati</taxon>
        <taxon>Pseudomonadota</taxon>
        <taxon>Gammaproteobacteria</taxon>
        <taxon>Methylococcales</taxon>
        <taxon>Methylococcaceae</taxon>
        <taxon>Methylocaldum</taxon>
    </lineage>
</organism>
<protein>
    <recommendedName>
        <fullName evidence="5">Toprim domain-containing protein</fullName>
    </recommendedName>
</protein>
<name>A0ABN8X3X4_9GAMM</name>
<proteinExistence type="predicted"/>
<evidence type="ECO:0000259" key="1">
    <source>
        <dbReference type="Pfam" id="PF13362"/>
    </source>
</evidence>
<evidence type="ECO:0000313" key="4">
    <source>
        <dbReference type="Proteomes" id="UP001162030"/>
    </source>
</evidence>
<dbReference type="Proteomes" id="UP001162030">
    <property type="component" value="Chromosome"/>
</dbReference>
<reference evidence="3 4" key="1">
    <citation type="submission" date="2023-03" db="EMBL/GenBank/DDBJ databases">
        <authorList>
            <person name="Pearce D."/>
        </authorList>
    </citation>
    <scope>NUCLEOTIDE SEQUENCE [LARGE SCALE GENOMIC DNA]</scope>
    <source>
        <strain evidence="3">Msz</strain>
    </source>
</reference>
<dbReference type="RefSeq" id="WP_051331348.1">
    <property type="nucleotide sequence ID" value="NZ_OX458333.1"/>
</dbReference>
<evidence type="ECO:0000313" key="3">
    <source>
        <dbReference type="EMBL" id="CAI8817376.1"/>
    </source>
</evidence>
<dbReference type="EMBL" id="OX458333">
    <property type="protein sequence ID" value="CAI8817376.1"/>
    <property type="molecule type" value="Genomic_DNA"/>
</dbReference>
<evidence type="ECO:0008006" key="5">
    <source>
        <dbReference type="Google" id="ProtNLM"/>
    </source>
</evidence>
<dbReference type="CDD" id="cd01029">
    <property type="entry name" value="TOPRIM_primases"/>
    <property type="match status" value="1"/>
</dbReference>
<dbReference type="InterPro" id="IPR006171">
    <property type="entry name" value="TOPRIM_dom"/>
</dbReference>
<keyword evidence="4" id="KW-1185">Reference proteome</keyword>
<dbReference type="InterPro" id="IPR034154">
    <property type="entry name" value="TOPRIM_DnaG/twinkle"/>
</dbReference>
<evidence type="ECO:0000259" key="2">
    <source>
        <dbReference type="Pfam" id="PF23639"/>
    </source>
</evidence>
<dbReference type="Pfam" id="PF23639">
    <property type="entry name" value="DUF7146"/>
    <property type="match status" value="1"/>
</dbReference>
<accession>A0ABN8X3X4</accession>
<feature type="domain" description="DUF7146" evidence="2">
    <location>
        <begin position="32"/>
        <end position="136"/>
    </location>
</feature>
<dbReference type="Pfam" id="PF13362">
    <property type="entry name" value="Toprim_3"/>
    <property type="match status" value="1"/>
</dbReference>
<dbReference type="InterPro" id="IPR055570">
    <property type="entry name" value="DUF7146"/>
</dbReference>
<sequence length="267" mass="28731">MAGVLGLVGTKPVAPVRRRPAARPTVRTDDARTRRVLRAIWRAARPVDHPDAEPLRRYLVHRGLTVSLSGVIKYHPSLQYWSEEGYLAGVFPAMLALVVSPDGKPVTIHRTFLTPEGQKAPVEAPKKLMSVPAGKSLPGAAIRLGAPGRVLGVAEGIETALAVQQATGLRCWATISASLMQSFEPPQGVERLLIWADNDPIRNGKKAGLNAAEALRKRVSDRGLETEILLPDGFLPAEGKGVDWLDVLVTQGPAGFPFSRLVDRCAA</sequence>